<feature type="compositionally biased region" description="Low complexity" evidence="1">
    <location>
        <begin position="24"/>
        <end position="34"/>
    </location>
</feature>
<evidence type="ECO:0000256" key="1">
    <source>
        <dbReference type="SAM" id="MobiDB-lite"/>
    </source>
</evidence>
<evidence type="ECO:0000313" key="3">
    <source>
        <dbReference type="Proteomes" id="UP000887229"/>
    </source>
</evidence>
<keyword evidence="3" id="KW-1185">Reference proteome</keyword>
<dbReference type="Proteomes" id="UP000887229">
    <property type="component" value="Unassembled WGS sequence"/>
</dbReference>
<feature type="region of interest" description="Disordered" evidence="1">
    <location>
        <begin position="1"/>
        <end position="37"/>
    </location>
</feature>
<gene>
    <name evidence="2" type="ORF">F5Z01DRAFT_53229</name>
</gene>
<accession>A0A9P8CQ06</accession>
<dbReference type="EMBL" id="MU251251">
    <property type="protein sequence ID" value="KAG9255434.1"/>
    <property type="molecule type" value="Genomic_DNA"/>
</dbReference>
<protein>
    <submittedName>
        <fullName evidence="2">Uncharacterized protein</fullName>
    </submittedName>
</protein>
<dbReference type="AlphaFoldDB" id="A0A9P8CQ06"/>
<comment type="caution">
    <text evidence="2">The sequence shown here is derived from an EMBL/GenBank/DDBJ whole genome shotgun (WGS) entry which is preliminary data.</text>
</comment>
<evidence type="ECO:0000313" key="2">
    <source>
        <dbReference type="EMBL" id="KAG9255434.1"/>
    </source>
</evidence>
<organism evidence="2 3">
    <name type="scientific">Emericellopsis atlantica</name>
    <dbReference type="NCBI Taxonomy" id="2614577"/>
    <lineage>
        <taxon>Eukaryota</taxon>
        <taxon>Fungi</taxon>
        <taxon>Dikarya</taxon>
        <taxon>Ascomycota</taxon>
        <taxon>Pezizomycotina</taxon>
        <taxon>Sordariomycetes</taxon>
        <taxon>Hypocreomycetidae</taxon>
        <taxon>Hypocreales</taxon>
        <taxon>Bionectriaceae</taxon>
        <taxon>Emericellopsis</taxon>
    </lineage>
</organism>
<name>A0A9P8CQ06_9HYPO</name>
<reference evidence="2" key="1">
    <citation type="journal article" date="2021" name="IMA Fungus">
        <title>Genomic characterization of three marine fungi, including Emericellopsis atlantica sp. nov. with signatures of a generalist lifestyle and marine biomass degradation.</title>
        <authorList>
            <person name="Hagestad O.C."/>
            <person name="Hou L."/>
            <person name="Andersen J.H."/>
            <person name="Hansen E.H."/>
            <person name="Altermark B."/>
            <person name="Li C."/>
            <person name="Kuhnert E."/>
            <person name="Cox R.J."/>
            <person name="Crous P.W."/>
            <person name="Spatafora J.W."/>
            <person name="Lail K."/>
            <person name="Amirebrahimi M."/>
            <person name="Lipzen A."/>
            <person name="Pangilinan J."/>
            <person name="Andreopoulos W."/>
            <person name="Hayes R.D."/>
            <person name="Ng V."/>
            <person name="Grigoriev I.V."/>
            <person name="Jackson S.A."/>
            <person name="Sutton T.D.S."/>
            <person name="Dobson A.D.W."/>
            <person name="Rama T."/>
        </authorList>
    </citation>
    <scope>NUCLEOTIDE SEQUENCE</scope>
    <source>
        <strain evidence="2">TS7</strain>
    </source>
</reference>
<dbReference type="GeneID" id="70291369"/>
<sequence>MSFHSTQSDVAGNVEDISAHEGDVSSQSSVSSQSEASFDPMEDFEGISYSQEATTRAFRDYYAFLAKMYVDESCIAEPPPDGWPSITSERYRGMGKTDTVVELLRHLPYLVEKTPGLRDIEAISYCHFYNFERGAPRSDDEGDIAKVLTETHEWEDFFPPHVFGFCSGENDPDVLLLDTQLGLVYWLEAPGYIKFNDGSNPSFISPIFNNPSEWAPASEQEWREEPCWSIPDFFEMLKQQFIQLQFIPLNPQEIVEPKFSHRVEEIYRQFGWPDLEKYRKEECQAAVRAFLVAREETEQAERLSKNI</sequence>
<feature type="compositionally biased region" description="Polar residues" evidence="1">
    <location>
        <begin position="1"/>
        <end position="10"/>
    </location>
</feature>
<dbReference type="RefSeq" id="XP_046119358.1">
    <property type="nucleotide sequence ID" value="XM_046260466.1"/>
</dbReference>
<dbReference type="OrthoDB" id="5343383at2759"/>
<proteinExistence type="predicted"/>